<proteinExistence type="predicted"/>
<comment type="caution">
    <text evidence="2">The sequence shown here is derived from an EMBL/GenBank/DDBJ whole genome shotgun (WGS) entry which is preliminary data.</text>
</comment>
<evidence type="ECO:0000313" key="3">
    <source>
        <dbReference type="Proteomes" id="UP001596312"/>
    </source>
</evidence>
<organism evidence="2 3">
    <name type="scientific">Halalkalicoccus tibetensis</name>
    <dbReference type="NCBI Taxonomy" id="175632"/>
    <lineage>
        <taxon>Archaea</taxon>
        <taxon>Methanobacteriati</taxon>
        <taxon>Methanobacteriota</taxon>
        <taxon>Stenosarchaea group</taxon>
        <taxon>Halobacteria</taxon>
        <taxon>Halobacteriales</taxon>
        <taxon>Halococcaceae</taxon>
        <taxon>Halalkalicoccus</taxon>
    </lineage>
</organism>
<feature type="compositionally biased region" description="Basic and acidic residues" evidence="1">
    <location>
        <begin position="1"/>
        <end position="21"/>
    </location>
</feature>
<evidence type="ECO:0008006" key="4">
    <source>
        <dbReference type="Google" id="ProtNLM"/>
    </source>
</evidence>
<name>A0ABD5V0V3_9EURY</name>
<protein>
    <recommendedName>
        <fullName evidence="4">PRC-barrel domain containing protein</fullName>
    </recommendedName>
</protein>
<accession>A0ABD5V0V3</accession>
<gene>
    <name evidence="2" type="ORF">ACFQGH_07945</name>
</gene>
<evidence type="ECO:0000256" key="1">
    <source>
        <dbReference type="SAM" id="MobiDB-lite"/>
    </source>
</evidence>
<reference evidence="2 3" key="1">
    <citation type="journal article" date="2019" name="Int. J. Syst. Evol. Microbiol.">
        <title>The Global Catalogue of Microorganisms (GCM) 10K type strain sequencing project: providing services to taxonomists for standard genome sequencing and annotation.</title>
        <authorList>
            <consortium name="The Broad Institute Genomics Platform"/>
            <consortium name="The Broad Institute Genome Sequencing Center for Infectious Disease"/>
            <person name="Wu L."/>
            <person name="Ma J."/>
        </authorList>
    </citation>
    <scope>NUCLEOTIDE SEQUENCE [LARGE SCALE GENOMIC DNA]</scope>
    <source>
        <strain evidence="2 3">CGMCC 1.3240</strain>
    </source>
</reference>
<sequence length="82" mass="9024">MAHEFTDEDHGRPVRTDDGERVATVSEVEDGRASVEEEEGLTDAIKEALGWDDEDGGSGRTHELSDAAVDRVDDDGVWIRQI</sequence>
<keyword evidence="3" id="KW-1185">Reference proteome</keyword>
<feature type="region of interest" description="Disordered" evidence="1">
    <location>
        <begin position="48"/>
        <end position="67"/>
    </location>
</feature>
<dbReference type="EMBL" id="JBHSXQ010000002">
    <property type="protein sequence ID" value="MFC6905128.1"/>
    <property type="molecule type" value="Genomic_DNA"/>
</dbReference>
<feature type="region of interest" description="Disordered" evidence="1">
    <location>
        <begin position="1"/>
        <end position="42"/>
    </location>
</feature>
<dbReference type="RefSeq" id="WP_340603640.1">
    <property type="nucleotide sequence ID" value="NZ_JBBMXV010000002.1"/>
</dbReference>
<dbReference type="AlphaFoldDB" id="A0ABD5V0V3"/>
<dbReference type="Proteomes" id="UP001596312">
    <property type="component" value="Unassembled WGS sequence"/>
</dbReference>
<evidence type="ECO:0000313" key="2">
    <source>
        <dbReference type="EMBL" id="MFC6905128.1"/>
    </source>
</evidence>